<dbReference type="InterPro" id="IPR051608">
    <property type="entry name" value="RQC_Subunit_NEMF"/>
</dbReference>
<dbReference type="Proteomes" id="UP000621436">
    <property type="component" value="Unassembled WGS sequence"/>
</dbReference>
<feature type="domain" description="NFACT RNA-binding" evidence="6">
    <location>
        <begin position="465"/>
        <end position="556"/>
    </location>
</feature>
<comment type="similarity">
    <text evidence="5">Belongs to the NEMF family.</text>
</comment>
<keyword evidence="3 5" id="KW-0694">RNA-binding</keyword>
<evidence type="ECO:0000256" key="1">
    <source>
        <dbReference type="ARBA" id="ARBA00022555"/>
    </source>
</evidence>
<dbReference type="Gene3D" id="2.30.310.10">
    <property type="entry name" value="ibrinogen binding protein from staphylococcus aureus domain"/>
    <property type="match status" value="1"/>
</dbReference>
<dbReference type="AlphaFoldDB" id="A0A931AXV8"/>
<keyword evidence="5" id="KW-0175">Coiled coil</keyword>
<evidence type="ECO:0000256" key="5">
    <source>
        <dbReference type="HAMAP-Rule" id="MF_00844"/>
    </source>
</evidence>
<dbReference type="InterPro" id="IPR008532">
    <property type="entry name" value="NFACT_RNA-bd"/>
</dbReference>
<dbReference type="InterPro" id="IPR043682">
    <property type="entry name" value="RqcH_bacterial"/>
</dbReference>
<dbReference type="Pfam" id="PF05670">
    <property type="entry name" value="NFACT-R_1"/>
    <property type="match status" value="1"/>
</dbReference>
<dbReference type="Gene3D" id="1.10.8.50">
    <property type="match status" value="1"/>
</dbReference>
<dbReference type="GO" id="GO:0043023">
    <property type="term" value="F:ribosomal large subunit binding"/>
    <property type="evidence" value="ECO:0007669"/>
    <property type="project" value="UniProtKB-UniRule"/>
</dbReference>
<keyword evidence="4 5" id="KW-0648">Protein biosynthesis</keyword>
<dbReference type="InterPro" id="IPR010979">
    <property type="entry name" value="Ribosomal_uS13-like_H2TH"/>
</dbReference>
<dbReference type="PANTHER" id="PTHR15239">
    <property type="entry name" value="NUCLEAR EXPORT MEDIATOR FACTOR NEMF"/>
    <property type="match status" value="1"/>
</dbReference>
<evidence type="ECO:0000313" key="7">
    <source>
        <dbReference type="EMBL" id="MBF8436823.1"/>
    </source>
</evidence>
<comment type="subunit">
    <text evidence="5">Associates with stalled 50S ribosomal subunits. Binds to RqcP.</text>
</comment>
<keyword evidence="8" id="KW-1185">Reference proteome</keyword>
<evidence type="ECO:0000259" key="6">
    <source>
        <dbReference type="Pfam" id="PF05670"/>
    </source>
</evidence>
<reference evidence="7" key="1">
    <citation type="submission" date="2020-11" db="EMBL/GenBank/DDBJ databases">
        <title>Halonatronomonas betainensis gen. nov., sp. nov. a novel haloalkaliphilic representative of the family Halanaerobiacae capable of betaine degradation.</title>
        <authorList>
            <person name="Boltyanskaya Y."/>
            <person name="Kevbrin V."/>
            <person name="Detkova E."/>
            <person name="Grouzdev D.S."/>
            <person name="Koziaeva V."/>
            <person name="Zhilina T."/>
        </authorList>
    </citation>
    <scope>NUCLEOTIDE SEQUENCE</scope>
    <source>
        <strain evidence="7">Z-7014</strain>
    </source>
</reference>
<organism evidence="7 8">
    <name type="scientific">Halonatronomonas betaini</name>
    <dbReference type="NCBI Taxonomy" id="2778430"/>
    <lineage>
        <taxon>Bacteria</taxon>
        <taxon>Bacillati</taxon>
        <taxon>Bacillota</taxon>
        <taxon>Clostridia</taxon>
        <taxon>Halanaerobiales</taxon>
        <taxon>Halarsenatibacteraceae</taxon>
        <taxon>Halonatronomonas</taxon>
    </lineage>
</organism>
<keyword evidence="1 5" id="KW-0820">tRNA-binding</keyword>
<dbReference type="GO" id="GO:1990112">
    <property type="term" value="C:RQC complex"/>
    <property type="evidence" value="ECO:0007669"/>
    <property type="project" value="TreeGrafter"/>
</dbReference>
<comment type="function">
    <text evidence="5">Key component of the ribosome quality control system (RQC), a ribosome-associated complex that mediates the extraction of incompletely synthesized nascent chains from stalled ribosomes and their subsequent degradation. RqcH recruits Ala-charged tRNA, and with RqcP directs the elongation of stalled nascent chains on 50S ribosomal subunits, leading to non-templated C-terminal alanine extensions (Ala tail). The Ala tail promotes nascent chain degradation. May add between 1 and at least 8 Ala residues. Binds to stalled 50S ribosomal subunits.</text>
</comment>
<accession>A0A931AXV8</accession>
<dbReference type="EMBL" id="JADPIE010000003">
    <property type="protein sequence ID" value="MBF8436823.1"/>
    <property type="molecule type" value="Genomic_DNA"/>
</dbReference>
<evidence type="ECO:0000256" key="4">
    <source>
        <dbReference type="ARBA" id="ARBA00022917"/>
    </source>
</evidence>
<dbReference type="RefSeq" id="WP_270453740.1">
    <property type="nucleotide sequence ID" value="NZ_JADPIE010000003.1"/>
</dbReference>
<dbReference type="FunFam" id="2.30.310.10:FF:000004">
    <property type="entry name" value="Fibronectin-binding protein A"/>
    <property type="match status" value="1"/>
</dbReference>
<dbReference type="GO" id="GO:0072344">
    <property type="term" value="P:rescue of stalled ribosome"/>
    <property type="evidence" value="ECO:0007669"/>
    <property type="project" value="UniProtKB-UniRule"/>
</dbReference>
<dbReference type="GO" id="GO:0019843">
    <property type="term" value="F:rRNA binding"/>
    <property type="evidence" value="ECO:0007669"/>
    <property type="project" value="UniProtKB-UniRule"/>
</dbReference>
<dbReference type="PANTHER" id="PTHR15239:SF6">
    <property type="entry name" value="RIBOSOME QUALITY CONTROL COMPLEX SUBUNIT NEMF"/>
    <property type="match status" value="1"/>
</dbReference>
<keyword evidence="2 5" id="KW-0699">rRNA-binding</keyword>
<feature type="coiled-coil region" evidence="5">
    <location>
        <begin position="298"/>
        <end position="325"/>
    </location>
</feature>
<protein>
    <recommendedName>
        <fullName evidence="5">Rqc2 homolog RqcH</fullName>
        <shortName evidence="5">RqcH</shortName>
    </recommendedName>
</protein>
<feature type="coiled-coil region" evidence="5">
    <location>
        <begin position="394"/>
        <end position="440"/>
    </location>
</feature>
<gene>
    <name evidence="5" type="primary">rqcH</name>
    <name evidence="7" type="ORF">I0Q91_07030</name>
</gene>
<evidence type="ECO:0000313" key="8">
    <source>
        <dbReference type="Proteomes" id="UP000621436"/>
    </source>
</evidence>
<dbReference type="HAMAP" id="MF_00844_B">
    <property type="entry name" value="RqcH_B"/>
    <property type="match status" value="1"/>
</dbReference>
<evidence type="ECO:0000256" key="3">
    <source>
        <dbReference type="ARBA" id="ARBA00022884"/>
    </source>
</evidence>
<dbReference type="SUPFAM" id="SSF46946">
    <property type="entry name" value="S13-like H2TH domain"/>
    <property type="match status" value="1"/>
</dbReference>
<dbReference type="GO" id="GO:0000049">
    <property type="term" value="F:tRNA binding"/>
    <property type="evidence" value="ECO:0007669"/>
    <property type="project" value="UniProtKB-UniRule"/>
</dbReference>
<evidence type="ECO:0000256" key="2">
    <source>
        <dbReference type="ARBA" id="ARBA00022730"/>
    </source>
</evidence>
<proteinExistence type="inferred from homology"/>
<comment type="caution">
    <text evidence="7">The sequence shown here is derived from an EMBL/GenBank/DDBJ whole genome shotgun (WGS) entry which is preliminary data.</text>
</comment>
<name>A0A931AXV8_9FIRM</name>
<sequence>MAIDGIMLANCRHDLNDKLITGRIDKIYQPEKTFLTILIRNNNQNYKLLSVIDPRQSRVHLTDLSFDNPKKPPTFTMVMRKHLTYGVIKKIEQPGFERILKITIENNNKTFYLYLEIMGRYSNVILTDQEHIILDAQKRMGPDKNSARTLMPKVKYEFPPPQDKIDPRELKQENWEKLISEDIEKNLPRAILNNIQGFGPDSTKEIVYRAGIDLEKNYSELNQKEKNKLLDQLFSWIDAIETGGFQPTVGFDKEEKFKIIYQSAFPLTYLKALEGVEYKTFENSGKLFDFFYQEHIIKRDLAREKKRLQDIISNYLDKNSRQQNKVRGKLEQSKHADKYKRRGELLKSQIHKIDKGASEVKLIDYYSEDQPEVKIPLDSDKSPAENVRRLFKKYNKLKKSRSHLVKQLAKLRHEDKYLQNVELELSQAETEEELSEIAEELKEEGYIKKNKQKSKDNNKLPPRKYISADNYQILVGRNNRQNDHLTKKVANQDDIWVHTRKIAGSHVIIKRDTDKPVPESTIYEAALLAAYFSKARESENVPVDYTKVKNVNKPKGAKPGIVYYENHQSVYVTPNEEELKQILKRTAEQSN</sequence>
<dbReference type="Pfam" id="PF05833">
    <property type="entry name" value="NFACT_N"/>
    <property type="match status" value="1"/>
</dbReference>